<evidence type="ECO:0000259" key="4">
    <source>
        <dbReference type="Pfam" id="PF00330"/>
    </source>
</evidence>
<dbReference type="InterPro" id="IPR015931">
    <property type="entry name" value="Acnase/IPM_dHydase_lsu_aba_1/3"/>
</dbReference>
<comment type="caution">
    <text evidence="6">The sequence shown here is derived from an EMBL/GenBank/DDBJ whole genome shotgun (WGS) entry which is preliminary data.</text>
</comment>
<dbReference type="CDD" id="cd01579">
    <property type="entry name" value="AcnA_Bact_Swivel"/>
    <property type="match status" value="1"/>
</dbReference>
<dbReference type="InterPro" id="IPR001030">
    <property type="entry name" value="Acoase/IPM_deHydtase_lsu_aba"/>
</dbReference>
<dbReference type="NCBIfam" id="NF001614">
    <property type="entry name" value="PRK00402.1"/>
    <property type="match status" value="1"/>
</dbReference>
<dbReference type="EMBL" id="LAZR01002855">
    <property type="protein sequence ID" value="KKN24786.1"/>
    <property type="molecule type" value="Genomic_DNA"/>
</dbReference>
<dbReference type="GO" id="GO:0046872">
    <property type="term" value="F:metal ion binding"/>
    <property type="evidence" value="ECO:0007669"/>
    <property type="project" value="UniProtKB-KW"/>
</dbReference>
<proteinExistence type="predicted"/>
<dbReference type="Pfam" id="PF00330">
    <property type="entry name" value="Aconitase"/>
    <property type="match status" value="1"/>
</dbReference>
<dbReference type="Gene3D" id="3.20.19.10">
    <property type="entry name" value="Aconitase, domain 4"/>
    <property type="match status" value="1"/>
</dbReference>
<dbReference type="GO" id="GO:0051539">
    <property type="term" value="F:4 iron, 4 sulfur cluster binding"/>
    <property type="evidence" value="ECO:0007669"/>
    <property type="project" value="TreeGrafter"/>
</dbReference>
<name>A0A0F9RIH9_9ZZZZ</name>
<dbReference type="GO" id="GO:0005829">
    <property type="term" value="C:cytosol"/>
    <property type="evidence" value="ECO:0007669"/>
    <property type="project" value="TreeGrafter"/>
</dbReference>
<dbReference type="InterPro" id="IPR036008">
    <property type="entry name" value="Aconitase_4Fe-4S_dom"/>
</dbReference>
<dbReference type="GO" id="GO:0003994">
    <property type="term" value="F:aconitate hydratase activity"/>
    <property type="evidence" value="ECO:0007669"/>
    <property type="project" value="TreeGrafter"/>
</dbReference>
<dbReference type="PANTHER" id="PTHR43160">
    <property type="entry name" value="ACONITATE HYDRATASE B"/>
    <property type="match status" value="1"/>
</dbReference>
<evidence type="ECO:0000256" key="2">
    <source>
        <dbReference type="ARBA" id="ARBA00023004"/>
    </source>
</evidence>
<evidence type="ECO:0008006" key="7">
    <source>
        <dbReference type="Google" id="ProtNLM"/>
    </source>
</evidence>
<dbReference type="InterPro" id="IPR050926">
    <property type="entry name" value="Aconitase/IPM_isomerase"/>
</dbReference>
<dbReference type="GO" id="GO:0006099">
    <property type="term" value="P:tricarboxylic acid cycle"/>
    <property type="evidence" value="ECO:0007669"/>
    <property type="project" value="TreeGrafter"/>
</dbReference>
<evidence type="ECO:0000259" key="5">
    <source>
        <dbReference type="Pfam" id="PF00694"/>
    </source>
</evidence>
<dbReference type="InterPro" id="IPR006250">
    <property type="entry name" value="Aconitase_put"/>
</dbReference>
<accession>A0A0F9RIH9</accession>
<dbReference type="InterPro" id="IPR015928">
    <property type="entry name" value="Aconitase/3IPM_dehydase_swvl"/>
</dbReference>
<evidence type="ECO:0000313" key="6">
    <source>
        <dbReference type="EMBL" id="KKN24786.1"/>
    </source>
</evidence>
<dbReference type="Pfam" id="PF00694">
    <property type="entry name" value="Aconitase_C"/>
    <property type="match status" value="1"/>
</dbReference>
<dbReference type="PROSITE" id="PS00450">
    <property type="entry name" value="ACONITASE_1"/>
    <property type="match status" value="1"/>
</dbReference>
<dbReference type="PRINTS" id="PR00415">
    <property type="entry name" value="ACONITASE"/>
</dbReference>
<dbReference type="NCBIfam" id="TIGR01342">
    <property type="entry name" value="acon_putative"/>
    <property type="match status" value="1"/>
</dbReference>
<dbReference type="PROSITE" id="PS01244">
    <property type="entry name" value="ACONITASE_2"/>
    <property type="match status" value="1"/>
</dbReference>
<dbReference type="InterPro" id="IPR000573">
    <property type="entry name" value="AconitaseA/IPMdHydase_ssu_swvl"/>
</dbReference>
<evidence type="ECO:0000256" key="3">
    <source>
        <dbReference type="ARBA" id="ARBA00023014"/>
    </source>
</evidence>
<keyword evidence="1" id="KW-0479">Metal-binding</keyword>
<dbReference type="InterPro" id="IPR018136">
    <property type="entry name" value="Aconitase_4Fe-4S_BS"/>
</dbReference>
<feature type="domain" description="Aconitase/3-isopropylmalate dehydratase large subunit alpha/beta/alpha" evidence="4">
    <location>
        <begin position="7"/>
        <end position="407"/>
    </location>
</feature>
<keyword evidence="3" id="KW-0411">Iron-sulfur</keyword>
<keyword evidence="2" id="KW-0408">Iron</keyword>
<reference evidence="6" key="1">
    <citation type="journal article" date="2015" name="Nature">
        <title>Complex archaea that bridge the gap between prokaryotes and eukaryotes.</title>
        <authorList>
            <person name="Spang A."/>
            <person name="Saw J.H."/>
            <person name="Jorgensen S.L."/>
            <person name="Zaremba-Niedzwiedzka K."/>
            <person name="Martijn J."/>
            <person name="Lind A.E."/>
            <person name="van Eijk R."/>
            <person name="Schleper C."/>
            <person name="Guy L."/>
            <person name="Ettema T.J."/>
        </authorList>
    </citation>
    <scope>NUCLEOTIDE SEQUENCE</scope>
</reference>
<feature type="domain" description="Aconitase A/isopropylmalate dehydratase small subunit swivel" evidence="5">
    <location>
        <begin position="525"/>
        <end position="577"/>
    </location>
</feature>
<evidence type="ECO:0000256" key="1">
    <source>
        <dbReference type="ARBA" id="ARBA00022723"/>
    </source>
</evidence>
<dbReference type="SUPFAM" id="SSF52016">
    <property type="entry name" value="LeuD/IlvD-like"/>
    <property type="match status" value="1"/>
</dbReference>
<dbReference type="SUPFAM" id="SSF53732">
    <property type="entry name" value="Aconitase iron-sulfur domain"/>
    <property type="match status" value="1"/>
</dbReference>
<sequence length="644" mass="69951">MGKTLTEKILEQHLVEGKLEKGADIAIKIDQTLTQDATGTMAYLQFESMGVSRVQTELSVSYVDHNTLQTDFKNPDDHRYLQSIAAKYGLYFSRPGNGICHQVHLERFARPGRTLLGSDSHTPTGGGVGSIAIGAGGLDVAAAMAGEAFLLKMPQVVNVYVTGKLPDFVSAKDVILEILRRIGVKGAVNKVLEYTGPGIKTLTVPERGTITNMGTETGATTSIFPSDEITKKFLEAQERGDQWVKLEPDEDAVYDERIEINLEKLEPLVAEPHSPGNVKSVKEIEGFKVDQVCIGSCTNSTLRDLKIVANILKGNTIDENTVLTVSAGSRQVVEHMIHSGEMIDLLKSGARILENACGPCIGMGLAPKSDAVSLRTFNRNFLGRSGTKSAKAYLVSPETAAVSAISGKLTDPRSFGSLPEIKMPDKFFVNDNMIIPPLPIERAREVKIVRGPNIKPLPEFNLLPDKLSGEILLKVEDDITTDHIMPAGAKILPLRSNIPEISKFVFNVIDETFPERSLESGGGFVIGGENYGQGSSREHAAIAPKYLGLKAVIVKSFARIHLANLVNFGIVPLTFANKNDYINIEQGDKVEIDITTLNSGNITLKNLTKNNEISLTHALSDTELEILKTGGKLAFIKQKQLKSN</sequence>
<protein>
    <recommendedName>
        <fullName evidence="7">Aconitate hydratase</fullName>
    </recommendedName>
</protein>
<dbReference type="NCBIfam" id="NF005558">
    <property type="entry name" value="PRK07229.1"/>
    <property type="match status" value="1"/>
</dbReference>
<dbReference type="Gene3D" id="3.30.499.10">
    <property type="entry name" value="Aconitase, domain 3"/>
    <property type="match status" value="2"/>
</dbReference>
<dbReference type="AlphaFoldDB" id="A0A0F9RIH9"/>
<dbReference type="PANTHER" id="PTHR43160:SF3">
    <property type="entry name" value="ACONITATE HYDRATASE, MITOCHONDRIAL"/>
    <property type="match status" value="1"/>
</dbReference>
<organism evidence="6">
    <name type="scientific">marine sediment metagenome</name>
    <dbReference type="NCBI Taxonomy" id="412755"/>
    <lineage>
        <taxon>unclassified sequences</taxon>
        <taxon>metagenomes</taxon>
        <taxon>ecological metagenomes</taxon>
    </lineage>
</organism>
<gene>
    <name evidence="6" type="ORF">LCGC14_0891300</name>
</gene>